<comment type="caution">
    <text evidence="13">The sequence shown here is derived from an EMBL/GenBank/DDBJ whole genome shotgun (WGS) entry which is preliminary data.</text>
</comment>
<dbReference type="GO" id="GO:0051453">
    <property type="term" value="P:regulation of intracellular pH"/>
    <property type="evidence" value="ECO:0007669"/>
    <property type="project" value="TreeGrafter"/>
</dbReference>
<dbReference type="InterPro" id="IPR018422">
    <property type="entry name" value="Cation/H_exchanger_CPA1"/>
</dbReference>
<evidence type="ECO:0000256" key="6">
    <source>
        <dbReference type="ARBA" id="ARBA00022989"/>
    </source>
</evidence>
<dbReference type="GO" id="GO:0098719">
    <property type="term" value="P:sodium ion import across plasma membrane"/>
    <property type="evidence" value="ECO:0007669"/>
    <property type="project" value="TreeGrafter"/>
</dbReference>
<keyword evidence="7" id="KW-0915">Sodium</keyword>
<evidence type="ECO:0000256" key="2">
    <source>
        <dbReference type="ARBA" id="ARBA00022448"/>
    </source>
</evidence>
<keyword evidence="3" id="KW-0050">Antiport</keyword>
<proteinExistence type="predicted"/>
<feature type="transmembrane region" description="Helical" evidence="11">
    <location>
        <begin position="248"/>
        <end position="278"/>
    </location>
</feature>
<keyword evidence="5 11" id="KW-0812">Transmembrane</keyword>
<keyword evidence="14" id="KW-1185">Reference proteome</keyword>
<keyword evidence="6 11" id="KW-1133">Transmembrane helix</keyword>
<dbReference type="Gene3D" id="6.10.140.1330">
    <property type="match status" value="1"/>
</dbReference>
<feature type="transmembrane region" description="Helical" evidence="11">
    <location>
        <begin position="77"/>
        <end position="94"/>
    </location>
</feature>
<feature type="domain" description="Cation/H+ exchanger transmembrane" evidence="12">
    <location>
        <begin position="21"/>
        <end position="436"/>
    </location>
</feature>
<keyword evidence="10" id="KW-0739">Sodium transport</keyword>
<dbReference type="Pfam" id="PF00999">
    <property type="entry name" value="Na_H_Exchanger"/>
    <property type="match status" value="1"/>
</dbReference>
<evidence type="ECO:0000256" key="5">
    <source>
        <dbReference type="ARBA" id="ARBA00022692"/>
    </source>
</evidence>
<sequence length="575" mass="62557">MEHADGTDIFSSIMYLLSGTVLIRVVNYHYIKLAPSVVTALSAVVWGGALMLLQAVNSDIASSLGALRNILRNFPELVMDYMLGFLLFAAAIEVDLGRLGRVRSTVITLALGGTVLSTLFVGTLTWLLLRRIVPLPFAICLLFGTVVSPTDPVAVTSILNEKPDLISESTRYFVWCESLFNDAVGVVLYYGMLNFTVHGDAPVSDRLWAVVEVFLRECVVGVVLGLVMGYMAYLLIQAVSEPVLEITITIVLVGMLEVVCLELGASIPLATICAGLLIGNYGLEFGFSPEGAEGFHQLWRFIDETLNSVLFLMIGLMSIYWQPDILGWGKYFIMMLAIIPISLFSRAMSITLSLSMLLWAEKLLGRRLRHPSVRYRAGTIGVLTWGGLRGGLTIALALGAIRTMSPISSASGNIFFLMTYTIVVWSLVGQGLTFETACRLIQDGSYYYKSAGDTTNGIARAFFDADGSVTGETGTTMNTSRSAHLIRGLTQGTILYSEESSFSSAGGKDGEGEGDISHQRYSSMAGLGELQPLPGINQIFKGVSTKLFNRGSMDLVDEEEEEEYEDDAVDIVKKN</sequence>
<evidence type="ECO:0000256" key="1">
    <source>
        <dbReference type="ARBA" id="ARBA00004651"/>
    </source>
</evidence>
<evidence type="ECO:0000256" key="8">
    <source>
        <dbReference type="ARBA" id="ARBA00023065"/>
    </source>
</evidence>
<feature type="transmembrane region" description="Helical" evidence="11">
    <location>
        <begin position="298"/>
        <end position="321"/>
    </location>
</feature>
<protein>
    <recommendedName>
        <fullName evidence="12">Cation/H+ exchanger transmembrane domain-containing protein</fullName>
    </recommendedName>
</protein>
<keyword evidence="4" id="KW-1003">Cell membrane</keyword>
<dbReference type="EMBL" id="JAMWBK010000009">
    <property type="protein sequence ID" value="KAJ8902186.1"/>
    <property type="molecule type" value="Genomic_DNA"/>
</dbReference>
<reference evidence="13 14" key="1">
    <citation type="journal article" date="2023" name="Nat. Commun.">
        <title>Origin of minicircular mitochondrial genomes in red algae.</title>
        <authorList>
            <person name="Lee Y."/>
            <person name="Cho C.H."/>
            <person name="Lee Y.M."/>
            <person name="Park S.I."/>
            <person name="Yang J.H."/>
            <person name="West J.A."/>
            <person name="Bhattacharya D."/>
            <person name="Yoon H.S."/>
        </authorList>
    </citation>
    <scope>NUCLEOTIDE SEQUENCE [LARGE SCALE GENOMIC DNA]</scope>
    <source>
        <strain evidence="13 14">CCMP1338</strain>
        <tissue evidence="13">Whole cell</tissue>
    </source>
</reference>
<keyword evidence="8" id="KW-0406">Ion transport</keyword>
<evidence type="ECO:0000313" key="13">
    <source>
        <dbReference type="EMBL" id="KAJ8902186.1"/>
    </source>
</evidence>
<keyword evidence="2" id="KW-0813">Transport</keyword>
<feature type="transmembrane region" description="Helical" evidence="11">
    <location>
        <begin position="106"/>
        <end position="129"/>
    </location>
</feature>
<feature type="transmembrane region" description="Helical" evidence="11">
    <location>
        <begin position="380"/>
        <end position="401"/>
    </location>
</feature>
<accession>A0AAV8UNE3</accession>
<dbReference type="GO" id="GO:0015385">
    <property type="term" value="F:sodium:proton antiporter activity"/>
    <property type="evidence" value="ECO:0007669"/>
    <property type="project" value="InterPro"/>
</dbReference>
<comment type="subcellular location">
    <subcellularLocation>
        <location evidence="1">Cell membrane</location>
        <topology evidence="1">Multi-pass membrane protein</topology>
    </subcellularLocation>
</comment>
<dbReference type="AlphaFoldDB" id="A0AAV8UNE3"/>
<feature type="transmembrane region" description="Helical" evidence="11">
    <location>
        <begin position="333"/>
        <end position="360"/>
    </location>
</feature>
<evidence type="ECO:0000256" key="11">
    <source>
        <dbReference type="SAM" id="Phobius"/>
    </source>
</evidence>
<feature type="transmembrane region" description="Helical" evidence="11">
    <location>
        <begin position="37"/>
        <end position="57"/>
    </location>
</feature>
<evidence type="ECO:0000256" key="10">
    <source>
        <dbReference type="ARBA" id="ARBA00023201"/>
    </source>
</evidence>
<dbReference type="GO" id="GO:0005886">
    <property type="term" value="C:plasma membrane"/>
    <property type="evidence" value="ECO:0007669"/>
    <property type="project" value="UniProtKB-SubCell"/>
</dbReference>
<feature type="transmembrane region" description="Helical" evidence="11">
    <location>
        <begin position="172"/>
        <end position="193"/>
    </location>
</feature>
<dbReference type="InterPro" id="IPR006153">
    <property type="entry name" value="Cation/H_exchanger_TM"/>
</dbReference>
<dbReference type="GO" id="GO:0015386">
    <property type="term" value="F:potassium:proton antiporter activity"/>
    <property type="evidence" value="ECO:0007669"/>
    <property type="project" value="TreeGrafter"/>
</dbReference>
<dbReference type="PANTHER" id="PTHR10110:SF195">
    <property type="entry name" value="NA(+)_H(+) ANTIPORTER NHAS2"/>
    <property type="match status" value="1"/>
</dbReference>
<dbReference type="Proteomes" id="UP001157974">
    <property type="component" value="Unassembled WGS sequence"/>
</dbReference>
<name>A0AAV8UNE3_9RHOD</name>
<evidence type="ECO:0000256" key="4">
    <source>
        <dbReference type="ARBA" id="ARBA00022475"/>
    </source>
</evidence>
<feature type="transmembrane region" description="Helical" evidence="11">
    <location>
        <begin position="12"/>
        <end position="30"/>
    </location>
</feature>
<organism evidence="13 14">
    <name type="scientific">Rhodosorus marinus</name>
    <dbReference type="NCBI Taxonomy" id="101924"/>
    <lineage>
        <taxon>Eukaryota</taxon>
        <taxon>Rhodophyta</taxon>
        <taxon>Stylonematophyceae</taxon>
        <taxon>Stylonematales</taxon>
        <taxon>Stylonemataceae</taxon>
        <taxon>Rhodosorus</taxon>
    </lineage>
</organism>
<evidence type="ECO:0000256" key="3">
    <source>
        <dbReference type="ARBA" id="ARBA00022449"/>
    </source>
</evidence>
<feature type="transmembrane region" description="Helical" evidence="11">
    <location>
        <begin position="135"/>
        <end position="160"/>
    </location>
</feature>
<evidence type="ECO:0000259" key="12">
    <source>
        <dbReference type="Pfam" id="PF00999"/>
    </source>
</evidence>
<evidence type="ECO:0000313" key="14">
    <source>
        <dbReference type="Proteomes" id="UP001157974"/>
    </source>
</evidence>
<evidence type="ECO:0000256" key="9">
    <source>
        <dbReference type="ARBA" id="ARBA00023136"/>
    </source>
</evidence>
<feature type="transmembrane region" description="Helical" evidence="11">
    <location>
        <begin position="413"/>
        <end position="432"/>
    </location>
</feature>
<dbReference type="PANTHER" id="PTHR10110">
    <property type="entry name" value="SODIUM/HYDROGEN EXCHANGER"/>
    <property type="match status" value="1"/>
</dbReference>
<evidence type="ECO:0000256" key="7">
    <source>
        <dbReference type="ARBA" id="ARBA00023053"/>
    </source>
</evidence>
<gene>
    <name evidence="13" type="ORF">NDN08_006594</name>
</gene>
<keyword evidence="9 11" id="KW-0472">Membrane</keyword>
<feature type="transmembrane region" description="Helical" evidence="11">
    <location>
        <begin position="213"/>
        <end position="236"/>
    </location>
</feature>